<evidence type="ECO:0000256" key="7">
    <source>
        <dbReference type="SAM" id="Phobius"/>
    </source>
</evidence>
<gene>
    <name evidence="9" type="primary">SAT4_4</name>
    <name evidence="9" type="ORF">LCER1_G006154</name>
</gene>
<evidence type="ECO:0000256" key="3">
    <source>
        <dbReference type="ARBA" id="ARBA00022989"/>
    </source>
</evidence>
<evidence type="ECO:0000256" key="4">
    <source>
        <dbReference type="ARBA" id="ARBA00023136"/>
    </source>
</evidence>
<feature type="transmembrane region" description="Helical" evidence="7">
    <location>
        <begin position="274"/>
        <end position="296"/>
    </location>
</feature>
<dbReference type="GO" id="GO:0016020">
    <property type="term" value="C:membrane"/>
    <property type="evidence" value="ECO:0007669"/>
    <property type="project" value="UniProtKB-SubCell"/>
</dbReference>
<dbReference type="PANTHER" id="PTHR33048">
    <property type="entry name" value="PTH11-LIKE INTEGRAL MEMBRANE PROTEIN (AFU_ORTHOLOGUE AFUA_5G11245)"/>
    <property type="match status" value="1"/>
</dbReference>
<evidence type="ECO:0000256" key="2">
    <source>
        <dbReference type="ARBA" id="ARBA00022692"/>
    </source>
</evidence>
<dbReference type="InterPro" id="IPR052337">
    <property type="entry name" value="SAT4-like"/>
</dbReference>
<keyword evidence="3 7" id="KW-1133">Transmembrane helix</keyword>
<dbReference type="PANTHER" id="PTHR33048:SF57">
    <property type="entry name" value="INTEGRAL MEMBRANE PROTEIN-RELATED"/>
    <property type="match status" value="1"/>
</dbReference>
<feature type="transmembrane region" description="Helical" evidence="7">
    <location>
        <begin position="59"/>
        <end position="78"/>
    </location>
</feature>
<reference evidence="9 10" key="1">
    <citation type="submission" date="2018-05" db="EMBL/GenBank/DDBJ databases">
        <title>Whole genome sequencing for identification of molecular markers to develop diagnostic detection tools for the regulated plant pathogen Lachnellula willkommii.</title>
        <authorList>
            <person name="Giroux E."/>
            <person name="Bilodeau G."/>
        </authorList>
    </citation>
    <scope>NUCLEOTIDE SEQUENCE [LARGE SCALE GENOMIC DNA]</scope>
    <source>
        <strain evidence="9 10">CBS 625.97</strain>
    </source>
</reference>
<evidence type="ECO:0000256" key="1">
    <source>
        <dbReference type="ARBA" id="ARBA00004141"/>
    </source>
</evidence>
<evidence type="ECO:0000259" key="8">
    <source>
        <dbReference type="Pfam" id="PF20684"/>
    </source>
</evidence>
<proteinExistence type="inferred from homology"/>
<dbReference type="OrthoDB" id="5273647at2759"/>
<feature type="transmembrane region" description="Helical" evidence="7">
    <location>
        <begin position="120"/>
        <end position="142"/>
    </location>
</feature>
<feature type="non-terminal residue" evidence="9">
    <location>
        <position position="1"/>
    </location>
</feature>
<feature type="transmembrane region" description="Helical" evidence="7">
    <location>
        <begin position="154"/>
        <end position="177"/>
    </location>
</feature>
<dbReference type="Pfam" id="PF20684">
    <property type="entry name" value="Fung_rhodopsin"/>
    <property type="match status" value="1"/>
</dbReference>
<dbReference type="Proteomes" id="UP000481288">
    <property type="component" value="Unassembled WGS sequence"/>
</dbReference>
<dbReference type="AlphaFoldDB" id="A0A7D8USJ9"/>
<dbReference type="EMBL" id="QGMG01000414">
    <property type="protein sequence ID" value="TVY53767.1"/>
    <property type="molecule type" value="Genomic_DNA"/>
</dbReference>
<feature type="transmembrane region" description="Helical" evidence="7">
    <location>
        <begin position="234"/>
        <end position="254"/>
    </location>
</feature>
<comment type="subcellular location">
    <subcellularLocation>
        <location evidence="1">Membrane</location>
        <topology evidence="1">Multi-pass membrane protein</topology>
    </subcellularLocation>
</comment>
<feature type="compositionally biased region" description="Polar residues" evidence="6">
    <location>
        <begin position="358"/>
        <end position="370"/>
    </location>
</feature>
<keyword evidence="10" id="KW-1185">Reference proteome</keyword>
<feature type="region of interest" description="Disordered" evidence="6">
    <location>
        <begin position="341"/>
        <end position="373"/>
    </location>
</feature>
<sequence length="399" mass="44281">LFEGFLRIMEDDFHVAELSSYRARVVFVVTILFLITSTASIILRLIAKRVNKANLAADDYTIIAAQVVNYGHSAIVMLGKSLVSRLHIAQAYSLKALFTANIGHHADTVPSSGPPTFFKLLLPLQVIYALILGLIKLSICLFYNRIFFTKRFRVASWTVIGFIGAWTVGSVIAPFLICRPIAYNWDRKIKDGKCSHQTASFISIGVFDLLIDIAVFALPLKMIWNLQVSTGKKIALFIIFGLGLSTMVLSILRIQALVTLDLSDITYTATFPLLYAFLEPAIGITVACAPLFGPLVKTSKFATFFSQSGKTRDYISSNFERMTEHDHELNDFRPQVTTTITTSRMTSNTEGKKPPPHSSNRSSTTFFNDGSESRILPGAGIGITVKSEWEMDWGEVEGR</sequence>
<feature type="domain" description="Rhodopsin" evidence="8">
    <location>
        <begin position="43"/>
        <end position="297"/>
    </location>
</feature>
<name>A0A7D8USJ9_9HELO</name>
<keyword evidence="4 7" id="KW-0472">Membrane</keyword>
<keyword evidence="2 7" id="KW-0812">Transmembrane</keyword>
<organism evidence="9 10">
    <name type="scientific">Lachnellula cervina</name>
    <dbReference type="NCBI Taxonomy" id="1316786"/>
    <lineage>
        <taxon>Eukaryota</taxon>
        <taxon>Fungi</taxon>
        <taxon>Dikarya</taxon>
        <taxon>Ascomycota</taxon>
        <taxon>Pezizomycotina</taxon>
        <taxon>Leotiomycetes</taxon>
        <taxon>Helotiales</taxon>
        <taxon>Lachnaceae</taxon>
        <taxon>Lachnellula</taxon>
    </lineage>
</organism>
<evidence type="ECO:0000313" key="10">
    <source>
        <dbReference type="Proteomes" id="UP000481288"/>
    </source>
</evidence>
<feature type="transmembrane region" description="Helical" evidence="7">
    <location>
        <begin position="25"/>
        <end position="47"/>
    </location>
</feature>
<dbReference type="InterPro" id="IPR049326">
    <property type="entry name" value="Rhodopsin_dom_fungi"/>
</dbReference>
<evidence type="ECO:0000313" key="9">
    <source>
        <dbReference type="EMBL" id="TVY53767.1"/>
    </source>
</evidence>
<protein>
    <submittedName>
        <fullName evidence="9">Satratoxin biosynthesis SC1 cluster protein 4</fullName>
    </submittedName>
</protein>
<comment type="caution">
    <text evidence="9">The sequence shown here is derived from an EMBL/GenBank/DDBJ whole genome shotgun (WGS) entry which is preliminary data.</text>
</comment>
<feature type="transmembrane region" description="Helical" evidence="7">
    <location>
        <begin position="197"/>
        <end position="222"/>
    </location>
</feature>
<comment type="similarity">
    <text evidence="5">Belongs to the SAT4 family.</text>
</comment>
<evidence type="ECO:0000256" key="5">
    <source>
        <dbReference type="ARBA" id="ARBA00038359"/>
    </source>
</evidence>
<evidence type="ECO:0000256" key="6">
    <source>
        <dbReference type="SAM" id="MobiDB-lite"/>
    </source>
</evidence>
<accession>A0A7D8USJ9</accession>